<dbReference type="NCBIfam" id="TIGR00229">
    <property type="entry name" value="sensory_box"/>
    <property type="match status" value="1"/>
</dbReference>
<dbReference type="Gene3D" id="3.30.450.20">
    <property type="entry name" value="PAS domain"/>
    <property type="match status" value="2"/>
</dbReference>
<feature type="domain" description="PAC" evidence="7">
    <location>
        <begin position="353"/>
        <end position="403"/>
    </location>
</feature>
<dbReference type="Proteomes" id="UP000319040">
    <property type="component" value="Unassembled WGS sequence"/>
</dbReference>
<evidence type="ECO:0000259" key="6">
    <source>
        <dbReference type="PROSITE" id="PS50112"/>
    </source>
</evidence>
<evidence type="ECO:0000256" key="1">
    <source>
        <dbReference type="ARBA" id="ARBA00004370"/>
    </source>
</evidence>
<dbReference type="InterPro" id="IPR000014">
    <property type="entry name" value="PAS"/>
</dbReference>
<name>A0A521F3S2_SACCC</name>
<evidence type="ECO:0000313" key="10">
    <source>
        <dbReference type="Proteomes" id="UP000319040"/>
    </source>
</evidence>
<sequence>MSREDWKNFNGHYNLDLNLPGILGIGFSLKIPKDKLNEHIRQIRDEGYPEYVVWPEYGREIYTSNVFIEPFSGKNLQAFGYDMMTEPVRKEAMERARDMDLAALSGKVRLVQENGSDVQAGNLIYVPVYQKGLAINTVEQRRAALKGWVYSPCRMNDLISGILRNWELEDNLHIYYLHIYDGLIRSSESLLFESHYPDEQKIAEKDRFTLDLPIDFNGHRWTLVFTQREGGIFIDYLGAWGLLVGGFIISILLFLLTRSLINTRYNAQKIAEKLTVELKESENRPRTIMEASPVPMILSKMDNMEVIIANETFGKLFKISVSETIGQKLPYFYHNEKDQISLLRAVRTMGFVDNYELLLKKSDGGPFWCSMSLKLLTLDGEQVLITAFHDITERKKAEVEIIKYRGHLEEMVAERTRELTVSEQKLQQSLKEISDYKLALDETSLVAITDSKGIIMHANDTFCKVSKFSRDELVGNTHRIINSGFHSRDFLLTFGTQFPKARSGGGRLRIKPRMAVIIG</sequence>
<dbReference type="RefSeq" id="WP_185957603.1">
    <property type="nucleotide sequence ID" value="NZ_FXTB01000014.1"/>
</dbReference>
<evidence type="ECO:0000259" key="8">
    <source>
        <dbReference type="PROSITE" id="PS50839"/>
    </source>
</evidence>
<dbReference type="Gene3D" id="3.30.450.350">
    <property type="entry name" value="CHASE domain"/>
    <property type="match status" value="1"/>
</dbReference>
<evidence type="ECO:0000313" key="9">
    <source>
        <dbReference type="EMBL" id="SMO90823.1"/>
    </source>
</evidence>
<dbReference type="InterPro" id="IPR042240">
    <property type="entry name" value="CHASE_sf"/>
</dbReference>
<dbReference type="GO" id="GO:0007165">
    <property type="term" value="P:signal transduction"/>
    <property type="evidence" value="ECO:0007669"/>
    <property type="project" value="UniProtKB-ARBA"/>
</dbReference>
<feature type="transmembrane region" description="Helical" evidence="5">
    <location>
        <begin position="237"/>
        <end position="256"/>
    </location>
</feature>
<dbReference type="SMART" id="SM01079">
    <property type="entry name" value="CHASE"/>
    <property type="match status" value="1"/>
</dbReference>
<dbReference type="InterPro" id="IPR006189">
    <property type="entry name" value="CHASE_dom"/>
</dbReference>
<gene>
    <name evidence="9" type="ORF">SAMN06265379_11419</name>
</gene>
<reference evidence="9 10" key="1">
    <citation type="submission" date="2017-05" db="EMBL/GenBank/DDBJ databases">
        <authorList>
            <person name="Varghese N."/>
            <person name="Submissions S."/>
        </authorList>
    </citation>
    <scope>NUCLEOTIDE SEQUENCE [LARGE SCALE GENOMIC DNA]</scope>
    <source>
        <strain evidence="9 10">DSM 27040</strain>
    </source>
</reference>
<dbReference type="CDD" id="cd00130">
    <property type="entry name" value="PAS"/>
    <property type="match status" value="1"/>
</dbReference>
<dbReference type="PROSITE" id="PS50113">
    <property type="entry name" value="PAC"/>
    <property type="match status" value="1"/>
</dbReference>
<dbReference type="SMART" id="SM00091">
    <property type="entry name" value="PAS"/>
    <property type="match status" value="2"/>
</dbReference>
<dbReference type="GO" id="GO:0016020">
    <property type="term" value="C:membrane"/>
    <property type="evidence" value="ECO:0007669"/>
    <property type="project" value="UniProtKB-SubCell"/>
</dbReference>
<dbReference type="Pfam" id="PF13426">
    <property type="entry name" value="PAS_9"/>
    <property type="match status" value="2"/>
</dbReference>
<evidence type="ECO:0000256" key="5">
    <source>
        <dbReference type="SAM" id="Phobius"/>
    </source>
</evidence>
<protein>
    <submittedName>
        <fullName evidence="9">PAS domain S-box-containing protein</fullName>
    </submittedName>
</protein>
<organism evidence="9 10">
    <name type="scientific">Saccharicrinis carchari</name>
    <dbReference type="NCBI Taxonomy" id="1168039"/>
    <lineage>
        <taxon>Bacteria</taxon>
        <taxon>Pseudomonadati</taxon>
        <taxon>Bacteroidota</taxon>
        <taxon>Bacteroidia</taxon>
        <taxon>Marinilabiliales</taxon>
        <taxon>Marinilabiliaceae</taxon>
        <taxon>Saccharicrinis</taxon>
    </lineage>
</organism>
<dbReference type="PROSITE" id="PS50839">
    <property type="entry name" value="CHASE"/>
    <property type="match status" value="1"/>
</dbReference>
<evidence type="ECO:0000256" key="2">
    <source>
        <dbReference type="ARBA" id="ARBA00022692"/>
    </source>
</evidence>
<dbReference type="InterPro" id="IPR035965">
    <property type="entry name" value="PAS-like_dom_sf"/>
</dbReference>
<accession>A0A521F3S2</accession>
<keyword evidence="4 5" id="KW-0472">Membrane</keyword>
<proteinExistence type="predicted"/>
<dbReference type="EMBL" id="FXTB01000014">
    <property type="protein sequence ID" value="SMO90823.1"/>
    <property type="molecule type" value="Genomic_DNA"/>
</dbReference>
<keyword evidence="10" id="KW-1185">Reference proteome</keyword>
<evidence type="ECO:0000259" key="7">
    <source>
        <dbReference type="PROSITE" id="PS50113"/>
    </source>
</evidence>
<dbReference type="GO" id="GO:0003824">
    <property type="term" value="F:catalytic activity"/>
    <property type="evidence" value="ECO:0007669"/>
    <property type="project" value="UniProtKB-ARBA"/>
</dbReference>
<evidence type="ECO:0000256" key="3">
    <source>
        <dbReference type="ARBA" id="ARBA00022989"/>
    </source>
</evidence>
<dbReference type="InterPro" id="IPR000700">
    <property type="entry name" value="PAS-assoc_C"/>
</dbReference>
<feature type="domain" description="PAS" evidence="6">
    <location>
        <begin position="422"/>
        <end position="489"/>
    </location>
</feature>
<dbReference type="AlphaFoldDB" id="A0A521F3S2"/>
<keyword evidence="2 5" id="KW-0812">Transmembrane</keyword>
<evidence type="ECO:0000256" key="4">
    <source>
        <dbReference type="ARBA" id="ARBA00023136"/>
    </source>
</evidence>
<dbReference type="PROSITE" id="PS50112">
    <property type="entry name" value="PAS"/>
    <property type="match status" value="1"/>
</dbReference>
<keyword evidence="3 5" id="KW-1133">Transmembrane helix</keyword>
<comment type="subcellular location">
    <subcellularLocation>
        <location evidence="1">Membrane</location>
    </subcellularLocation>
</comment>
<dbReference type="Pfam" id="PF03924">
    <property type="entry name" value="CHASE"/>
    <property type="match status" value="1"/>
</dbReference>
<dbReference type="SUPFAM" id="SSF55785">
    <property type="entry name" value="PYP-like sensor domain (PAS domain)"/>
    <property type="match status" value="2"/>
</dbReference>
<feature type="domain" description="CHASE" evidence="8">
    <location>
        <begin position="67"/>
        <end position="224"/>
    </location>
</feature>